<dbReference type="AlphaFoldDB" id="A0A8H8T1V1"/>
<protein>
    <submittedName>
        <fullName evidence="3">Uncharacterized protein</fullName>
    </submittedName>
</protein>
<gene>
    <name evidence="3" type="ORF">RhiXN_01441</name>
</gene>
<dbReference type="KEGG" id="rsx:RhiXN_01441"/>
<evidence type="ECO:0000256" key="2">
    <source>
        <dbReference type="SAM" id="MobiDB-lite"/>
    </source>
</evidence>
<accession>A0A8H8T1V1</accession>
<keyword evidence="1" id="KW-0175">Coiled coil</keyword>
<organism evidence="3 4">
    <name type="scientific">Rhizoctonia solani</name>
    <dbReference type="NCBI Taxonomy" id="456999"/>
    <lineage>
        <taxon>Eukaryota</taxon>
        <taxon>Fungi</taxon>
        <taxon>Dikarya</taxon>
        <taxon>Basidiomycota</taxon>
        <taxon>Agaricomycotina</taxon>
        <taxon>Agaricomycetes</taxon>
        <taxon>Cantharellales</taxon>
        <taxon>Ceratobasidiaceae</taxon>
        <taxon>Rhizoctonia</taxon>
    </lineage>
</organism>
<dbReference type="GeneID" id="67023723"/>
<dbReference type="Proteomes" id="UP000650533">
    <property type="component" value="Chromosome 16"/>
</dbReference>
<feature type="region of interest" description="Disordered" evidence="2">
    <location>
        <begin position="160"/>
        <end position="188"/>
    </location>
</feature>
<evidence type="ECO:0000313" key="4">
    <source>
        <dbReference type="Proteomes" id="UP000650533"/>
    </source>
</evidence>
<dbReference type="RefSeq" id="XP_043187083.1">
    <property type="nucleotide sequence ID" value="XM_043321260.1"/>
</dbReference>
<sequence>MTHVDNFPHFSATCWAGCIPGTSMCEQCLHNISNPSGCAGYIAQSDARSTAPQDGASNQFGRVIANEFQDFMISCSFNVSERTSSDGSAASVGLKGKPDFLSSKDVTFSEVIHEYTPPTVPDSPGRTPAPIDTPQQLSFSHQLAYIDKKLIEIASSRRDDTPTEYVMTPRSTKRPHPSDSFVELEQARSSVSTSFPGILAVPRRTHSKILREQKGYTPPESQQVPSQPDLEHDNKRRKLGKNESTASAHTFIATEPASLRKAKSLVAGDVKEVPRPSVAPHYSNAFVPPIILPTIWPRDAAIARLQHLLRREMDQRAEDARLQIASLERRSNSLKFDTELYFDTTNWILTVQAPTDCEHKSIRRHLRSHLETRFHAVLLFSRYATRMLPSDFNPFLVSRREVESKYHRRVRERLIKEVALGCLAIASKFHRDFLPPLSPMLADQFLDLLGEEHPVGFDDFELIQNTIMRSFGYILYQPTPQAYLQELWNSCPMLQNIQDGNLELVRSPLQTKALDLLEACFLESDSIDYPVAYLTAAAILEAIHLQELHFQCHAHSYSHVQWEPPKDSRSWVCAACVHLEICTAMQIHLNALTSCRDWIMTVWLGIGKE</sequence>
<feature type="coiled-coil region" evidence="1">
    <location>
        <begin position="310"/>
        <end position="337"/>
    </location>
</feature>
<proteinExistence type="predicted"/>
<feature type="region of interest" description="Disordered" evidence="2">
    <location>
        <begin position="215"/>
        <end position="250"/>
    </location>
</feature>
<dbReference type="EMBL" id="CP059673">
    <property type="protein sequence ID" value="QRW26846.1"/>
    <property type="molecule type" value="Genomic_DNA"/>
</dbReference>
<evidence type="ECO:0000313" key="3">
    <source>
        <dbReference type="EMBL" id="QRW26846.1"/>
    </source>
</evidence>
<name>A0A8H8T1V1_9AGAM</name>
<evidence type="ECO:0000256" key="1">
    <source>
        <dbReference type="SAM" id="Coils"/>
    </source>
</evidence>
<reference evidence="3" key="1">
    <citation type="submission" date="2020-05" db="EMBL/GenBank/DDBJ databases">
        <title>Evolutionary and genomic comparisons of hybrid uninucleate and nonhybrid Rhizoctonia fungi.</title>
        <authorList>
            <person name="Li C."/>
            <person name="Chen X."/>
        </authorList>
    </citation>
    <scope>NUCLEOTIDE SEQUENCE</scope>
    <source>
        <strain evidence="3">AG-1 IA</strain>
    </source>
</reference>